<protein>
    <submittedName>
        <fullName evidence="2">Protoporphyrinogen/coproporphyrinogen oxidase</fullName>
    </submittedName>
</protein>
<evidence type="ECO:0000313" key="3">
    <source>
        <dbReference type="Proteomes" id="UP001595907"/>
    </source>
</evidence>
<evidence type="ECO:0000259" key="1">
    <source>
        <dbReference type="Pfam" id="PF01593"/>
    </source>
</evidence>
<proteinExistence type="predicted"/>
<dbReference type="InterPro" id="IPR036188">
    <property type="entry name" value="FAD/NAD-bd_sf"/>
</dbReference>
<dbReference type="Pfam" id="PF01593">
    <property type="entry name" value="Amino_oxidase"/>
    <property type="match status" value="1"/>
</dbReference>
<gene>
    <name evidence="2" type="ORF">ACFOWM_01835</name>
</gene>
<name>A0ABV8QPD8_9BACT</name>
<keyword evidence="3" id="KW-1185">Reference proteome</keyword>
<dbReference type="InterPro" id="IPR002937">
    <property type="entry name" value="Amino_oxidase"/>
</dbReference>
<dbReference type="Proteomes" id="UP001595907">
    <property type="component" value="Unassembled WGS sequence"/>
</dbReference>
<dbReference type="PANTHER" id="PTHR42841">
    <property type="entry name" value="AMINE OXIDASE"/>
    <property type="match status" value="1"/>
</dbReference>
<accession>A0ABV8QPD8</accession>
<evidence type="ECO:0000313" key="2">
    <source>
        <dbReference type="EMBL" id="MFC4261607.1"/>
    </source>
</evidence>
<reference evidence="3" key="1">
    <citation type="journal article" date="2019" name="Int. J. Syst. Evol. Microbiol.">
        <title>The Global Catalogue of Microorganisms (GCM) 10K type strain sequencing project: providing services to taxonomists for standard genome sequencing and annotation.</title>
        <authorList>
            <consortium name="The Broad Institute Genomics Platform"/>
            <consortium name="The Broad Institute Genome Sequencing Center for Infectious Disease"/>
            <person name="Wu L."/>
            <person name="Ma J."/>
        </authorList>
    </citation>
    <scope>NUCLEOTIDE SEQUENCE [LARGE SCALE GENOMIC DNA]</scope>
    <source>
        <strain evidence="3">CECT 8289</strain>
    </source>
</reference>
<comment type="caution">
    <text evidence="2">The sequence shown here is derived from an EMBL/GenBank/DDBJ whole genome shotgun (WGS) entry which is preliminary data.</text>
</comment>
<dbReference type="EMBL" id="JBHSCZ010000001">
    <property type="protein sequence ID" value="MFC4261607.1"/>
    <property type="molecule type" value="Genomic_DNA"/>
</dbReference>
<dbReference type="Gene3D" id="3.50.50.60">
    <property type="entry name" value="FAD/NAD(P)-binding domain"/>
    <property type="match status" value="1"/>
</dbReference>
<feature type="domain" description="Amine oxidase" evidence="1">
    <location>
        <begin position="14"/>
        <end position="400"/>
    </location>
</feature>
<organism evidence="2 3">
    <name type="scientific">Ferruginibacter yonginensis</name>
    <dbReference type="NCBI Taxonomy" id="1310416"/>
    <lineage>
        <taxon>Bacteria</taxon>
        <taxon>Pseudomonadati</taxon>
        <taxon>Bacteroidota</taxon>
        <taxon>Chitinophagia</taxon>
        <taxon>Chitinophagales</taxon>
        <taxon>Chitinophagaceae</taxon>
        <taxon>Ferruginibacter</taxon>
    </lineage>
</organism>
<dbReference type="SUPFAM" id="SSF51905">
    <property type="entry name" value="FAD/NAD(P)-binding domain"/>
    <property type="match status" value="1"/>
</dbReference>
<dbReference type="RefSeq" id="WP_379706264.1">
    <property type="nucleotide sequence ID" value="NZ_JBHSCZ010000001.1"/>
</dbReference>
<sequence>MEPKHKIYIIGAGVSGLIAAYELEQMGYHPIIIEQTAEVGGRVKTIQEKGYALDLGFQVLLSAYPLAKKYLDMDQLQLNKLESGAFIYANNKSYLIGDPLRNWKILIPTLMSDIGSIADKLKILKLNIQLKFKSLDKIFASPEKTTLEYLVECGFSSKIIERFFKPFFTGIFLEPDLSTSSRMFEFVYKMFGEGYATIPELGIGAITKQLQSKLHHTEFMFNCGVKEVTNNQILLQSGETIAHKGVIIASSPASLLPGHKSPTIAWKKCMCLYFEVNQTNIPANTIALIADAGNYTNNLYAYTDAATGKTILSATTVQQKEPSIEKIIEKVIMEVQQYTGASLVHYIQHYEINFALPDIKDIKMTALPSNSKVLENVFVAGDYLFNGSLNAAMESGRLAALGIAETQR</sequence>